<evidence type="ECO:0000256" key="4">
    <source>
        <dbReference type="ARBA" id="ARBA00023136"/>
    </source>
</evidence>
<feature type="non-terminal residue" evidence="7">
    <location>
        <position position="177"/>
    </location>
</feature>
<keyword evidence="4 5" id="KW-0472">Membrane</keyword>
<sequence>MNFTTLKKILLRLYFSYVKKYLNKIIIALLLSICVAGSTAAIAWLLDPAIDKMFIEQDKSMMLLIPVAIVLAFASKGLSLYMARVVLIKVGAKIVLVIQKQLASSILKSDLHTLESKHSGQYLSHIMYDVGQVKTLVSSGVLNLMKDSLTLIVLDSLMFYQNWKLACFAMLMIPLAA</sequence>
<dbReference type="GO" id="GO:0016020">
    <property type="term" value="C:membrane"/>
    <property type="evidence" value="ECO:0007669"/>
    <property type="project" value="UniProtKB-SubCell"/>
</dbReference>
<comment type="subcellular location">
    <subcellularLocation>
        <location evidence="1">Membrane</location>
        <topology evidence="1">Multi-pass membrane protein</topology>
    </subcellularLocation>
</comment>
<name>A0A382ZZ15_9ZZZZ</name>
<dbReference type="EMBL" id="UINC01187700">
    <property type="protein sequence ID" value="SVE00559.1"/>
    <property type="molecule type" value="Genomic_DNA"/>
</dbReference>
<reference evidence="7" key="1">
    <citation type="submission" date="2018-05" db="EMBL/GenBank/DDBJ databases">
        <authorList>
            <person name="Lanie J.A."/>
            <person name="Ng W.-L."/>
            <person name="Kazmierczak K.M."/>
            <person name="Andrzejewski T.M."/>
            <person name="Davidsen T.M."/>
            <person name="Wayne K.J."/>
            <person name="Tettelin H."/>
            <person name="Glass J.I."/>
            <person name="Rusch D."/>
            <person name="Podicherti R."/>
            <person name="Tsui H.-C.T."/>
            <person name="Winkler M.E."/>
        </authorList>
    </citation>
    <scope>NUCLEOTIDE SEQUENCE</scope>
</reference>
<dbReference type="InterPro" id="IPR039421">
    <property type="entry name" value="Type_1_exporter"/>
</dbReference>
<proteinExistence type="predicted"/>
<keyword evidence="3 5" id="KW-1133">Transmembrane helix</keyword>
<accession>A0A382ZZ15</accession>
<dbReference type="PANTHER" id="PTHR43394:SF1">
    <property type="entry name" value="ATP-BINDING CASSETTE SUB-FAMILY B MEMBER 10, MITOCHONDRIAL"/>
    <property type="match status" value="1"/>
</dbReference>
<dbReference type="GO" id="GO:0015421">
    <property type="term" value="F:ABC-type oligopeptide transporter activity"/>
    <property type="evidence" value="ECO:0007669"/>
    <property type="project" value="TreeGrafter"/>
</dbReference>
<evidence type="ECO:0000256" key="3">
    <source>
        <dbReference type="ARBA" id="ARBA00022989"/>
    </source>
</evidence>
<organism evidence="7">
    <name type="scientific">marine metagenome</name>
    <dbReference type="NCBI Taxonomy" id="408172"/>
    <lineage>
        <taxon>unclassified sequences</taxon>
        <taxon>metagenomes</taxon>
        <taxon>ecological metagenomes</taxon>
    </lineage>
</organism>
<evidence type="ECO:0000313" key="7">
    <source>
        <dbReference type="EMBL" id="SVE00559.1"/>
    </source>
</evidence>
<evidence type="ECO:0000256" key="5">
    <source>
        <dbReference type="SAM" id="Phobius"/>
    </source>
</evidence>
<evidence type="ECO:0000256" key="1">
    <source>
        <dbReference type="ARBA" id="ARBA00004141"/>
    </source>
</evidence>
<dbReference type="PROSITE" id="PS50929">
    <property type="entry name" value="ABC_TM1F"/>
    <property type="match status" value="1"/>
</dbReference>
<feature type="domain" description="ABC transmembrane type-1" evidence="6">
    <location>
        <begin position="26"/>
        <end position="177"/>
    </location>
</feature>
<dbReference type="InterPro" id="IPR036640">
    <property type="entry name" value="ABC1_TM_sf"/>
</dbReference>
<dbReference type="AlphaFoldDB" id="A0A382ZZ15"/>
<protein>
    <recommendedName>
        <fullName evidence="6">ABC transmembrane type-1 domain-containing protein</fullName>
    </recommendedName>
</protein>
<feature type="transmembrane region" description="Helical" evidence="5">
    <location>
        <begin position="21"/>
        <end position="46"/>
    </location>
</feature>
<dbReference type="SUPFAM" id="SSF90123">
    <property type="entry name" value="ABC transporter transmembrane region"/>
    <property type="match status" value="1"/>
</dbReference>
<dbReference type="InterPro" id="IPR011527">
    <property type="entry name" value="ABC1_TM_dom"/>
</dbReference>
<dbReference type="GO" id="GO:0005524">
    <property type="term" value="F:ATP binding"/>
    <property type="evidence" value="ECO:0007669"/>
    <property type="project" value="InterPro"/>
</dbReference>
<keyword evidence="2 5" id="KW-0812">Transmembrane</keyword>
<feature type="transmembrane region" description="Helical" evidence="5">
    <location>
        <begin position="61"/>
        <end position="83"/>
    </location>
</feature>
<evidence type="ECO:0000259" key="6">
    <source>
        <dbReference type="PROSITE" id="PS50929"/>
    </source>
</evidence>
<dbReference type="Pfam" id="PF00664">
    <property type="entry name" value="ABC_membrane"/>
    <property type="match status" value="1"/>
</dbReference>
<gene>
    <name evidence="7" type="ORF">METZ01_LOCUS453413</name>
</gene>
<dbReference type="PANTHER" id="PTHR43394">
    <property type="entry name" value="ATP-DEPENDENT PERMEASE MDL1, MITOCHONDRIAL"/>
    <property type="match status" value="1"/>
</dbReference>
<evidence type="ECO:0000256" key="2">
    <source>
        <dbReference type="ARBA" id="ARBA00022692"/>
    </source>
</evidence>
<dbReference type="Gene3D" id="1.20.1560.10">
    <property type="entry name" value="ABC transporter type 1, transmembrane domain"/>
    <property type="match status" value="1"/>
</dbReference>